<dbReference type="GeneID" id="6995130"/>
<dbReference type="VEuPathDB" id="CryptoDB:CMU_026050"/>
<reference evidence="2" key="1">
    <citation type="submission" date="2008-06" db="EMBL/GenBank/DDBJ databases">
        <authorList>
            <person name="Lorenzi H."/>
            <person name="Inman J."/>
            <person name="Miller J."/>
            <person name="Schobel S."/>
            <person name="Amedeo P."/>
            <person name="Caler E.V."/>
            <person name="da Silva J."/>
        </authorList>
    </citation>
    <scope>NUCLEOTIDE SEQUENCE [LARGE SCALE GENOMIC DNA]</scope>
    <source>
        <strain evidence="2">RN66</strain>
    </source>
</reference>
<keyword evidence="1" id="KW-0812">Transmembrane</keyword>
<gene>
    <name evidence="2" type="ORF">CMU_026050</name>
</gene>
<organism evidence="2 3">
    <name type="scientific">Cryptosporidium muris (strain RN66)</name>
    <dbReference type="NCBI Taxonomy" id="441375"/>
    <lineage>
        <taxon>Eukaryota</taxon>
        <taxon>Sar</taxon>
        <taxon>Alveolata</taxon>
        <taxon>Apicomplexa</taxon>
        <taxon>Conoidasida</taxon>
        <taxon>Coccidia</taxon>
        <taxon>Eucoccidiorida</taxon>
        <taxon>Eimeriorina</taxon>
        <taxon>Cryptosporidiidae</taxon>
        <taxon>Cryptosporidium</taxon>
    </lineage>
</organism>
<feature type="transmembrane region" description="Helical" evidence="1">
    <location>
        <begin position="732"/>
        <end position="757"/>
    </location>
</feature>
<evidence type="ECO:0000313" key="2">
    <source>
        <dbReference type="EMBL" id="EEA05598.1"/>
    </source>
</evidence>
<dbReference type="AlphaFoldDB" id="B6AB46"/>
<proteinExistence type="predicted"/>
<protein>
    <submittedName>
        <fullName evidence="2">Uncharacterized protein</fullName>
    </submittedName>
</protein>
<evidence type="ECO:0000313" key="3">
    <source>
        <dbReference type="Proteomes" id="UP000001460"/>
    </source>
</evidence>
<dbReference type="Proteomes" id="UP000001460">
    <property type="component" value="Unassembled WGS sequence"/>
</dbReference>
<dbReference type="EMBL" id="DS989727">
    <property type="protein sequence ID" value="EEA05598.1"/>
    <property type="molecule type" value="Genomic_DNA"/>
</dbReference>
<keyword evidence="3" id="KW-1185">Reference proteome</keyword>
<keyword evidence="1" id="KW-0472">Membrane</keyword>
<sequence length="761" mass="89829">MLVNFRTLIWVYIIRNIVPTSSVIELEDYDYNSIYQYVSADSDSILEYQDIFLNIQDIISGNYLSPNVISPVDIKDGSKIINKVNVNKNSTATNSLDLNKKRNVVGSIFDEFSIPKNRIGTRLDVLNILKFNWCLGDINIKFKSSWTALQLAMNAETYKEMPSDFQIITTYNQCLDYISRNENINNTSLKENDNIGNFARYVCGIYGEYMWSISSKDPTSSPLGKVPDFQDLEDIESEIPNTDLYDIWLAIYKIDPSYSQWFLLYKIASNEIDEFITIFKYSSNYNDLLNVIVEFMEHTDYYEKSTEIFGRQYTSSKHKKHGITGKSSKRFKIHLPKDMPNMYIYHHRQDSCVLNLAAMTLYPDTRVNLDIEKPNRSSFYYVFHRKNVAVSRRSFLRSNQICFIMLATMEIFEKRYYITENRKQKTKYLTKPLPFDPFYYSIPSNIDDFKMYVYWLLYPKSQSINKLVNHKNNMLVYLEYLVMKYQDSKLLKWEYESFSNRDLTKLRDRNLKMLEFKKELDHKLQEIKLTKRISDSTSSLNDNRNYYPTMYSIIPLIAISTGYWKLRKNLNKYPVRIDINLLKTINILNNIKFDTHTELGYMPIYTSLECIKGVILLWKNDGLLINKRPFRLLDPRLVHFNQNNRKQISKIYADYATIYLLCSEIVVKAVNYQRTYIKIFNHDTLKDSWEIQRILDLSDPNNQNSFEYNTKHNLILHSLPDRFPVHYLTKSIHGFFIAGSIFLFIGSIVLDSLLSIFSPLR</sequence>
<accession>B6AB46</accession>
<name>B6AB46_CRYMR</name>
<dbReference type="OMA" id="FDTHTEL"/>
<keyword evidence="1" id="KW-1133">Transmembrane helix</keyword>
<evidence type="ECO:0000256" key="1">
    <source>
        <dbReference type="SAM" id="Phobius"/>
    </source>
</evidence>
<dbReference type="RefSeq" id="XP_002139947.1">
    <property type="nucleotide sequence ID" value="XM_002139911.1"/>
</dbReference>
<dbReference type="OrthoDB" id="343747at2759"/>